<dbReference type="InterPro" id="IPR036641">
    <property type="entry name" value="HPT_dom_sf"/>
</dbReference>
<evidence type="ECO:0000256" key="1">
    <source>
        <dbReference type="PROSITE-ProRule" id="PRU00110"/>
    </source>
</evidence>
<dbReference type="RefSeq" id="WP_413279751.1">
    <property type="nucleotide sequence ID" value="NZ_JBHFNT010000210.1"/>
</dbReference>
<accession>A0ABV4WQM2</accession>
<comment type="caution">
    <text evidence="3">The sequence shown here is derived from an EMBL/GenBank/DDBJ whole genome shotgun (WGS) entry which is preliminary data.</text>
</comment>
<dbReference type="PROSITE" id="PS50894">
    <property type="entry name" value="HPT"/>
    <property type="match status" value="1"/>
</dbReference>
<evidence type="ECO:0000313" key="3">
    <source>
        <dbReference type="EMBL" id="MFB2837400.1"/>
    </source>
</evidence>
<keyword evidence="1" id="KW-0597">Phosphoprotein</keyword>
<protein>
    <submittedName>
        <fullName evidence="3">Hpt domain-containing protein</fullName>
    </submittedName>
</protein>
<feature type="modified residue" description="Phosphohistidine" evidence="1">
    <location>
        <position position="61"/>
    </location>
</feature>
<proteinExistence type="predicted"/>
<organism evidence="3 4">
    <name type="scientific">Floridaenema evergladense BLCC-F167</name>
    <dbReference type="NCBI Taxonomy" id="3153639"/>
    <lineage>
        <taxon>Bacteria</taxon>
        <taxon>Bacillati</taxon>
        <taxon>Cyanobacteriota</taxon>
        <taxon>Cyanophyceae</taxon>
        <taxon>Oscillatoriophycideae</taxon>
        <taxon>Aerosakkonematales</taxon>
        <taxon>Aerosakkonemataceae</taxon>
        <taxon>Floridanema</taxon>
        <taxon>Floridanema evergladense</taxon>
    </lineage>
</organism>
<sequence length="118" mass="13421">MLPQDEEPPVNLQRLQEITRGKVAMQKRLLEIFFQATEENIVALKEAIANQDFPTIKHKAHQIKGSSANVGIQKMSIAAAELEKQANQQNISQANQLLNEIENYFQKAREFAEINFSN</sequence>
<dbReference type="CDD" id="cd00088">
    <property type="entry name" value="HPT"/>
    <property type="match status" value="1"/>
</dbReference>
<dbReference type="SMART" id="SM00073">
    <property type="entry name" value="HPT"/>
    <property type="match status" value="1"/>
</dbReference>
<gene>
    <name evidence="3" type="ORF">ACE1CA_22975</name>
</gene>
<dbReference type="InterPro" id="IPR008207">
    <property type="entry name" value="Sig_transdc_His_kin_Hpt_dom"/>
</dbReference>
<dbReference type="SUPFAM" id="SSF47226">
    <property type="entry name" value="Histidine-containing phosphotransfer domain, HPT domain"/>
    <property type="match status" value="1"/>
</dbReference>
<dbReference type="PANTHER" id="PTHR28242">
    <property type="entry name" value="PHOSPHORELAY INTERMEDIATE PROTEIN YPD1"/>
    <property type="match status" value="1"/>
</dbReference>
<evidence type="ECO:0000259" key="2">
    <source>
        <dbReference type="PROSITE" id="PS50894"/>
    </source>
</evidence>
<dbReference type="Proteomes" id="UP001576780">
    <property type="component" value="Unassembled WGS sequence"/>
</dbReference>
<dbReference type="PANTHER" id="PTHR28242:SF52">
    <property type="entry name" value="PHOSPHORELAY INTERMEDIATE PROTEIN YPD1"/>
    <property type="match status" value="1"/>
</dbReference>
<dbReference type="InterPro" id="IPR045871">
    <property type="entry name" value="AHP1-5/YPD1"/>
</dbReference>
<evidence type="ECO:0000313" key="4">
    <source>
        <dbReference type="Proteomes" id="UP001576780"/>
    </source>
</evidence>
<dbReference type="Gene3D" id="1.20.120.160">
    <property type="entry name" value="HPT domain"/>
    <property type="match status" value="1"/>
</dbReference>
<reference evidence="3 4" key="1">
    <citation type="submission" date="2024-09" db="EMBL/GenBank/DDBJ databases">
        <title>Floridaenema gen nov. (Aerosakkonemataceae, Aerosakkonematales ord. nov., Cyanobacteria) from benthic tropical and subtropical fresh waters, with the description of four new species.</title>
        <authorList>
            <person name="Moretto J.A."/>
            <person name="Berthold D.E."/>
            <person name="Lefler F.W."/>
            <person name="Huang I.-S."/>
            <person name="Laughinghouse H. IV."/>
        </authorList>
    </citation>
    <scope>NUCLEOTIDE SEQUENCE [LARGE SCALE GENOMIC DNA]</scope>
    <source>
        <strain evidence="3 4">BLCC-F167</strain>
    </source>
</reference>
<name>A0ABV4WQM2_9CYAN</name>
<feature type="domain" description="HPt" evidence="2">
    <location>
        <begin position="22"/>
        <end position="115"/>
    </location>
</feature>
<dbReference type="Pfam" id="PF01627">
    <property type="entry name" value="Hpt"/>
    <property type="match status" value="1"/>
</dbReference>
<keyword evidence="4" id="KW-1185">Reference proteome</keyword>
<dbReference type="EMBL" id="JBHFNT010000210">
    <property type="protein sequence ID" value="MFB2837400.1"/>
    <property type="molecule type" value="Genomic_DNA"/>
</dbReference>